<reference evidence="2" key="1">
    <citation type="journal article" date="2019" name="Int. J. Syst. Evol. Microbiol.">
        <title>The Global Catalogue of Microorganisms (GCM) 10K type strain sequencing project: providing services to taxonomists for standard genome sequencing and annotation.</title>
        <authorList>
            <consortium name="The Broad Institute Genomics Platform"/>
            <consortium name="The Broad Institute Genome Sequencing Center for Infectious Disease"/>
            <person name="Wu L."/>
            <person name="Ma J."/>
        </authorList>
    </citation>
    <scope>NUCLEOTIDE SEQUENCE [LARGE SCALE GENOMIC DNA]</scope>
    <source>
        <strain evidence="2">JCM 16373</strain>
    </source>
</reference>
<proteinExistence type="predicted"/>
<sequence>MILDLDGTEHRLTPLTPFAFSGDSTVSCRLPAGPTRDVNVMTRQGRAKASVRVVEVSDHPPLAAYPGETLLALPLSGALTLCEPEETALERLDTVRQDGPGHIRLRGHGTLIEIRIALNS</sequence>
<dbReference type="RefSeq" id="WP_344566072.1">
    <property type="nucleotide sequence ID" value="NZ_BAAARJ010000008.1"/>
</dbReference>
<dbReference type="InterPro" id="IPR010282">
    <property type="entry name" value="Uncharacterised_HutD/Ves"/>
</dbReference>
<organism evidence="1 2">
    <name type="scientific">Streptomyces axinellae</name>
    <dbReference type="NCBI Taxonomy" id="552788"/>
    <lineage>
        <taxon>Bacteria</taxon>
        <taxon>Bacillati</taxon>
        <taxon>Actinomycetota</taxon>
        <taxon>Actinomycetes</taxon>
        <taxon>Kitasatosporales</taxon>
        <taxon>Streptomycetaceae</taxon>
        <taxon>Streptomyces</taxon>
    </lineage>
</organism>
<dbReference type="InterPro" id="IPR014710">
    <property type="entry name" value="RmlC-like_jellyroll"/>
</dbReference>
<dbReference type="Gene3D" id="2.60.120.10">
    <property type="entry name" value="Jelly Rolls"/>
    <property type="match status" value="1"/>
</dbReference>
<dbReference type="EMBL" id="BAAARJ010000008">
    <property type="protein sequence ID" value="GAA2614165.1"/>
    <property type="molecule type" value="Genomic_DNA"/>
</dbReference>
<evidence type="ECO:0000313" key="2">
    <source>
        <dbReference type="Proteomes" id="UP001501447"/>
    </source>
</evidence>
<dbReference type="Proteomes" id="UP001501447">
    <property type="component" value="Unassembled WGS sequence"/>
</dbReference>
<protein>
    <submittedName>
        <fullName evidence="1">Uncharacterized protein</fullName>
    </submittedName>
</protein>
<keyword evidence="2" id="KW-1185">Reference proteome</keyword>
<accession>A0ABP6CHG6</accession>
<comment type="caution">
    <text evidence="1">The sequence shown here is derived from an EMBL/GenBank/DDBJ whole genome shotgun (WGS) entry which is preliminary data.</text>
</comment>
<dbReference type="InterPro" id="IPR011051">
    <property type="entry name" value="RmlC_Cupin_sf"/>
</dbReference>
<dbReference type="SUPFAM" id="SSF51182">
    <property type="entry name" value="RmlC-like cupins"/>
    <property type="match status" value="1"/>
</dbReference>
<evidence type="ECO:0000313" key="1">
    <source>
        <dbReference type="EMBL" id="GAA2614165.1"/>
    </source>
</evidence>
<dbReference type="Pfam" id="PF05962">
    <property type="entry name" value="HutD"/>
    <property type="match status" value="1"/>
</dbReference>
<name>A0ABP6CHG6_9ACTN</name>
<gene>
    <name evidence="1" type="ORF">GCM10009863_29890</name>
</gene>